<evidence type="ECO:0000256" key="4">
    <source>
        <dbReference type="ARBA" id="ARBA00023125"/>
    </source>
</evidence>
<keyword evidence="5" id="KW-0804">Transcription</keyword>
<dbReference type="InterPro" id="IPR041916">
    <property type="entry name" value="Anti_sigma_zinc_sf"/>
</dbReference>
<dbReference type="RefSeq" id="WP_042545071.1">
    <property type="nucleotide sequence ID" value="NZ_JXSQ01000026.1"/>
</dbReference>
<feature type="compositionally biased region" description="Low complexity" evidence="6">
    <location>
        <begin position="375"/>
        <end position="390"/>
    </location>
</feature>
<keyword evidence="11" id="KW-1185">Reference proteome</keyword>
<keyword evidence="2" id="KW-0805">Transcription regulation</keyword>
<dbReference type="AlphaFoldDB" id="A0A0D0IQ93"/>
<evidence type="ECO:0000313" key="10">
    <source>
        <dbReference type="EMBL" id="KIP51653.1"/>
    </source>
</evidence>
<dbReference type="NCBIfam" id="TIGR02937">
    <property type="entry name" value="sigma70-ECF"/>
    <property type="match status" value="1"/>
</dbReference>
<evidence type="ECO:0000256" key="5">
    <source>
        <dbReference type="ARBA" id="ARBA00023163"/>
    </source>
</evidence>
<evidence type="ECO:0000259" key="9">
    <source>
        <dbReference type="Pfam" id="PF08281"/>
    </source>
</evidence>
<keyword evidence="7" id="KW-0812">Transmembrane</keyword>
<dbReference type="PANTHER" id="PTHR43133:SF8">
    <property type="entry name" value="RNA POLYMERASE SIGMA FACTOR HI_1459-RELATED"/>
    <property type="match status" value="1"/>
</dbReference>
<keyword evidence="7" id="KW-0472">Membrane</keyword>
<evidence type="ECO:0008006" key="12">
    <source>
        <dbReference type="Google" id="ProtNLM"/>
    </source>
</evidence>
<dbReference type="InterPro" id="IPR013249">
    <property type="entry name" value="RNA_pol_sigma70_r4_t2"/>
</dbReference>
<dbReference type="PANTHER" id="PTHR43133">
    <property type="entry name" value="RNA POLYMERASE ECF-TYPE SIGMA FACTO"/>
    <property type="match status" value="1"/>
</dbReference>
<proteinExistence type="inferred from homology"/>
<comment type="caution">
    <text evidence="10">The sequence shown here is derived from an EMBL/GenBank/DDBJ whole genome shotgun (WGS) entry which is preliminary data.</text>
</comment>
<organism evidence="10 11">
    <name type="scientific">Leucobacter komagatae</name>
    <dbReference type="NCBI Taxonomy" id="55969"/>
    <lineage>
        <taxon>Bacteria</taxon>
        <taxon>Bacillati</taxon>
        <taxon>Actinomycetota</taxon>
        <taxon>Actinomycetes</taxon>
        <taxon>Micrococcales</taxon>
        <taxon>Microbacteriaceae</taxon>
        <taxon>Leucobacter</taxon>
    </lineage>
</organism>
<reference evidence="10 11" key="1">
    <citation type="submission" date="2015-01" db="EMBL/GenBank/DDBJ databases">
        <title>Draft genome sequence of Leucobacter komagatae strain VKM ST2845.</title>
        <authorList>
            <person name="Karlyshev A.V."/>
            <person name="Kudryashova E.B."/>
        </authorList>
    </citation>
    <scope>NUCLEOTIDE SEQUENCE [LARGE SCALE GENOMIC DNA]</scope>
    <source>
        <strain evidence="10 11">VKM ST2845</strain>
    </source>
</reference>
<feature type="transmembrane region" description="Helical" evidence="7">
    <location>
        <begin position="316"/>
        <end position="336"/>
    </location>
</feature>
<feature type="region of interest" description="Disordered" evidence="6">
    <location>
        <begin position="337"/>
        <end position="406"/>
    </location>
</feature>
<dbReference type="GO" id="GO:0003677">
    <property type="term" value="F:DNA binding"/>
    <property type="evidence" value="ECO:0007669"/>
    <property type="project" value="UniProtKB-KW"/>
</dbReference>
<dbReference type="SUPFAM" id="SSF88946">
    <property type="entry name" value="Sigma2 domain of RNA polymerase sigma factors"/>
    <property type="match status" value="1"/>
</dbReference>
<evidence type="ECO:0000256" key="6">
    <source>
        <dbReference type="SAM" id="MobiDB-lite"/>
    </source>
</evidence>
<protein>
    <recommendedName>
        <fullName evidence="12">RNA polymerase sigma factor (Sigma-70 family)</fullName>
    </recommendedName>
</protein>
<dbReference type="Gene3D" id="1.10.10.10">
    <property type="entry name" value="Winged helix-like DNA-binding domain superfamily/Winged helix DNA-binding domain"/>
    <property type="match status" value="1"/>
</dbReference>
<evidence type="ECO:0000259" key="8">
    <source>
        <dbReference type="Pfam" id="PF04542"/>
    </source>
</evidence>
<evidence type="ECO:0000313" key="11">
    <source>
        <dbReference type="Proteomes" id="UP000032120"/>
    </source>
</evidence>
<dbReference type="EMBL" id="JXSQ01000026">
    <property type="protein sequence ID" value="KIP51653.1"/>
    <property type="molecule type" value="Genomic_DNA"/>
</dbReference>
<dbReference type="InterPro" id="IPR036388">
    <property type="entry name" value="WH-like_DNA-bd_sf"/>
</dbReference>
<keyword evidence="3" id="KW-0731">Sigma factor</keyword>
<sequence length="406" mass="42478">MGFTDSGFTGASAGPFSAASFSELEGADDVALCDLVRADAESPLGRAAFSALYDKHREAVTAQAYTMTRDWSRAEDLVSETFTRVLRALSGGNGPRESVLGYLLIALRSEACRVAEIAAESVAVAPETIADFFDAAPDFVEGLSERDQIRRAFASLPADTRQLLWLVDVEGLTAEQAATHFDTTAGALRVALHRARKRLGTSYLQQYVEVSDLECLPFAQQLASLTRQALGKRDAAEVEAHLRTCAACASQAARLRSLSEQLRVWVGPLVIGGVAGTAASAGIVGTSDAWAHSGPGNPASEGARAQAVPAATVKKVAAWGSLVVGVVLVIWGASLVGTRPPVTHPTDPVTQGPAQPDDGTEAVPPVDSAEQDPAGQGSPSPEPQQPLSGGAVLEGDDDTPHWFLQE</sequence>
<dbReference type="GO" id="GO:0006352">
    <property type="term" value="P:DNA-templated transcription initiation"/>
    <property type="evidence" value="ECO:0007669"/>
    <property type="project" value="InterPro"/>
</dbReference>
<dbReference type="CDD" id="cd06171">
    <property type="entry name" value="Sigma70_r4"/>
    <property type="match status" value="1"/>
</dbReference>
<dbReference type="Gene3D" id="1.10.1740.10">
    <property type="match status" value="1"/>
</dbReference>
<dbReference type="Gene3D" id="1.10.10.1320">
    <property type="entry name" value="Anti-sigma factor, zinc-finger domain"/>
    <property type="match status" value="1"/>
</dbReference>
<accession>A0A0D0IQ93</accession>
<keyword evidence="7" id="KW-1133">Transmembrane helix</keyword>
<dbReference type="InterPro" id="IPR039425">
    <property type="entry name" value="RNA_pol_sigma-70-like"/>
</dbReference>
<feature type="domain" description="RNA polymerase sigma-70 region 2" evidence="8">
    <location>
        <begin position="52"/>
        <end position="111"/>
    </location>
</feature>
<evidence type="ECO:0000256" key="1">
    <source>
        <dbReference type="ARBA" id="ARBA00010641"/>
    </source>
</evidence>
<dbReference type="Proteomes" id="UP000032120">
    <property type="component" value="Unassembled WGS sequence"/>
</dbReference>
<evidence type="ECO:0000256" key="3">
    <source>
        <dbReference type="ARBA" id="ARBA00023082"/>
    </source>
</evidence>
<feature type="domain" description="RNA polymerase sigma factor 70 region 4 type 2" evidence="9">
    <location>
        <begin position="147"/>
        <end position="199"/>
    </location>
</feature>
<dbReference type="Pfam" id="PF08281">
    <property type="entry name" value="Sigma70_r4_2"/>
    <property type="match status" value="1"/>
</dbReference>
<evidence type="ECO:0000256" key="7">
    <source>
        <dbReference type="SAM" id="Phobius"/>
    </source>
</evidence>
<dbReference type="InterPro" id="IPR013325">
    <property type="entry name" value="RNA_pol_sigma_r2"/>
</dbReference>
<dbReference type="Pfam" id="PF04542">
    <property type="entry name" value="Sigma70_r2"/>
    <property type="match status" value="1"/>
</dbReference>
<name>A0A0D0IQ93_9MICO</name>
<dbReference type="SUPFAM" id="SSF88659">
    <property type="entry name" value="Sigma3 and sigma4 domains of RNA polymerase sigma factors"/>
    <property type="match status" value="1"/>
</dbReference>
<dbReference type="InterPro" id="IPR014284">
    <property type="entry name" value="RNA_pol_sigma-70_dom"/>
</dbReference>
<dbReference type="InterPro" id="IPR013324">
    <property type="entry name" value="RNA_pol_sigma_r3/r4-like"/>
</dbReference>
<gene>
    <name evidence="10" type="ORF">SD72_13910</name>
</gene>
<dbReference type="GO" id="GO:0016987">
    <property type="term" value="F:sigma factor activity"/>
    <property type="evidence" value="ECO:0007669"/>
    <property type="project" value="UniProtKB-KW"/>
</dbReference>
<comment type="similarity">
    <text evidence="1">Belongs to the sigma-70 factor family. ECF subfamily.</text>
</comment>
<keyword evidence="4" id="KW-0238">DNA-binding</keyword>
<dbReference type="InterPro" id="IPR007627">
    <property type="entry name" value="RNA_pol_sigma70_r2"/>
</dbReference>
<evidence type="ECO:0000256" key="2">
    <source>
        <dbReference type="ARBA" id="ARBA00023015"/>
    </source>
</evidence>